<keyword evidence="3" id="KW-1185">Reference proteome</keyword>
<name>A0A484BK94_DRONA</name>
<organism evidence="2 3">
    <name type="scientific">Drosophila navojoa</name>
    <name type="common">Fruit fly</name>
    <dbReference type="NCBI Taxonomy" id="7232"/>
    <lineage>
        <taxon>Eukaryota</taxon>
        <taxon>Metazoa</taxon>
        <taxon>Ecdysozoa</taxon>
        <taxon>Arthropoda</taxon>
        <taxon>Hexapoda</taxon>
        <taxon>Insecta</taxon>
        <taxon>Pterygota</taxon>
        <taxon>Neoptera</taxon>
        <taxon>Endopterygota</taxon>
        <taxon>Diptera</taxon>
        <taxon>Brachycera</taxon>
        <taxon>Muscomorpha</taxon>
        <taxon>Ephydroidea</taxon>
        <taxon>Drosophilidae</taxon>
        <taxon>Drosophila</taxon>
    </lineage>
</organism>
<gene>
    <name evidence="2" type="ORF">AWZ03_005410</name>
</gene>
<reference evidence="2 3" key="1">
    <citation type="journal article" date="2019" name="J. Hered.">
        <title>An Improved Genome Assembly for Drosophila navojoa, the Basal Species in the mojavensis Cluster.</title>
        <authorList>
            <person name="Vanderlinde T."/>
            <person name="Dupim E.G."/>
            <person name="Nazario-Yepiz N.O."/>
            <person name="Carvalho A.B."/>
        </authorList>
    </citation>
    <scope>NUCLEOTIDE SEQUENCE [LARGE SCALE GENOMIC DNA]</scope>
    <source>
        <strain evidence="2">Navoj_Jal97</strain>
        <tissue evidence="2">Whole organism</tissue>
    </source>
</reference>
<sequence length="158" mass="18690">MDKATSPSGGRSTTTTTTTNNNNSNNNRELRQQSRRSHKIIAFGRWQLQSVEHRQHKRCPHGQLQALDTMAEEAEAEEEEGDEQQQQQQQWQSDSIVDKNVVVLLIDWRRVYLLVSGMSWVAITLTNLYSKHIEEQQQRQQQRQQQWQQQKTLLWRYS</sequence>
<accession>A0A484BK94</accession>
<comment type="caution">
    <text evidence="2">The sequence shown here is derived from an EMBL/GenBank/DDBJ whole genome shotgun (WGS) entry which is preliminary data.</text>
</comment>
<evidence type="ECO:0000313" key="3">
    <source>
        <dbReference type="Proteomes" id="UP000295192"/>
    </source>
</evidence>
<proteinExistence type="predicted"/>
<feature type="compositionally biased region" description="Polar residues" evidence="1">
    <location>
        <begin position="1"/>
        <end position="11"/>
    </location>
</feature>
<dbReference type="AlphaFoldDB" id="A0A484BK94"/>
<feature type="compositionally biased region" description="Low complexity" evidence="1">
    <location>
        <begin position="12"/>
        <end position="27"/>
    </location>
</feature>
<evidence type="ECO:0000256" key="1">
    <source>
        <dbReference type="SAM" id="MobiDB-lite"/>
    </source>
</evidence>
<feature type="region of interest" description="Disordered" evidence="1">
    <location>
        <begin position="1"/>
        <end position="35"/>
    </location>
</feature>
<dbReference type="Proteomes" id="UP000295192">
    <property type="component" value="Unassembled WGS sequence"/>
</dbReference>
<protein>
    <submittedName>
        <fullName evidence="2">Uncharacterized protein</fullName>
    </submittedName>
</protein>
<feature type="region of interest" description="Disordered" evidence="1">
    <location>
        <begin position="54"/>
        <end position="91"/>
    </location>
</feature>
<evidence type="ECO:0000313" key="2">
    <source>
        <dbReference type="EMBL" id="TDG48235.1"/>
    </source>
</evidence>
<dbReference type="EMBL" id="LSRL02000035">
    <property type="protein sequence ID" value="TDG48235.1"/>
    <property type="molecule type" value="Genomic_DNA"/>
</dbReference>
<feature type="compositionally biased region" description="Acidic residues" evidence="1">
    <location>
        <begin position="70"/>
        <end position="83"/>
    </location>
</feature>